<comment type="caution">
    <text evidence="2">The sequence shown here is derived from an EMBL/GenBank/DDBJ whole genome shotgun (WGS) entry which is preliminary data.</text>
</comment>
<evidence type="ECO:0000313" key="2">
    <source>
        <dbReference type="EMBL" id="KAL1303549.1"/>
    </source>
</evidence>
<dbReference type="GeneID" id="95980619"/>
<dbReference type="EMBL" id="JBFMKM010000010">
    <property type="protein sequence ID" value="KAL1303549.1"/>
    <property type="molecule type" value="Genomic_DNA"/>
</dbReference>
<name>A0ABR3PBP9_9PEZI</name>
<organism evidence="2 3">
    <name type="scientific">Neodothiora populina</name>
    <dbReference type="NCBI Taxonomy" id="2781224"/>
    <lineage>
        <taxon>Eukaryota</taxon>
        <taxon>Fungi</taxon>
        <taxon>Dikarya</taxon>
        <taxon>Ascomycota</taxon>
        <taxon>Pezizomycotina</taxon>
        <taxon>Dothideomycetes</taxon>
        <taxon>Dothideomycetidae</taxon>
        <taxon>Dothideales</taxon>
        <taxon>Dothioraceae</taxon>
        <taxon>Neodothiora</taxon>
    </lineage>
</organism>
<dbReference type="Proteomes" id="UP001562354">
    <property type="component" value="Unassembled WGS sequence"/>
</dbReference>
<proteinExistence type="predicted"/>
<gene>
    <name evidence="2" type="ORF">AAFC00_006920</name>
</gene>
<evidence type="ECO:0000313" key="3">
    <source>
        <dbReference type="Proteomes" id="UP001562354"/>
    </source>
</evidence>
<evidence type="ECO:0000256" key="1">
    <source>
        <dbReference type="SAM" id="MobiDB-lite"/>
    </source>
</evidence>
<sequence length="342" mass="37650">METLCPKRRGKPFLTYSRKRPRCLARDNRRCTKSAPRTLSNARHTPSWDPDTGELVVVNGSSQSSSYHVSSNAPFIHHDLDDPIHDISNTESVVEAIRASSNHVTSMSVSDMRQTLSLIEPRRSERSPLIPHSTSTEGEGLEVILGSDGFTALETFVPLKSCIRQRPATKKHHKTAGVLKLVKGPCPDVDFTSPGTGQDDICHLTAPVADHVLNEPLPQETAQRTTRASPSNHTVLSDRIVYAQLSSIQAPRRTRSSQSLSDDSDFDGYEADLLRSFDGSPCRDVLLFNEDDVYELVPTPDQDCVSTTTSDSLSEHLSGDLDNKNDDMIDDGLADRLSICNV</sequence>
<dbReference type="RefSeq" id="XP_069199824.1">
    <property type="nucleotide sequence ID" value="XM_069346946.1"/>
</dbReference>
<reference evidence="2 3" key="1">
    <citation type="submission" date="2024-07" db="EMBL/GenBank/DDBJ databases">
        <title>Draft sequence of the Neodothiora populina.</title>
        <authorList>
            <person name="Drown D.D."/>
            <person name="Schuette U.S."/>
            <person name="Buechlein A.B."/>
            <person name="Rusch D.R."/>
            <person name="Winton L.W."/>
            <person name="Adams G.A."/>
        </authorList>
    </citation>
    <scope>NUCLEOTIDE SEQUENCE [LARGE SCALE GENOMIC DNA]</scope>
    <source>
        <strain evidence="2 3">CPC 39397</strain>
    </source>
</reference>
<keyword evidence="3" id="KW-1185">Reference proteome</keyword>
<protein>
    <submittedName>
        <fullName evidence="2">Uncharacterized protein</fullName>
    </submittedName>
</protein>
<feature type="region of interest" description="Disordered" evidence="1">
    <location>
        <begin position="299"/>
        <end position="321"/>
    </location>
</feature>
<accession>A0ABR3PBP9</accession>